<organism evidence="2 3">
    <name type="scientific">Wuchereria bancrofti</name>
    <dbReference type="NCBI Taxonomy" id="6293"/>
    <lineage>
        <taxon>Eukaryota</taxon>
        <taxon>Metazoa</taxon>
        <taxon>Ecdysozoa</taxon>
        <taxon>Nematoda</taxon>
        <taxon>Chromadorea</taxon>
        <taxon>Rhabditida</taxon>
        <taxon>Spirurina</taxon>
        <taxon>Spiruromorpha</taxon>
        <taxon>Filarioidea</taxon>
        <taxon>Onchocercidae</taxon>
        <taxon>Wuchereria</taxon>
    </lineage>
</organism>
<dbReference type="OMA" id="CEFLQGY"/>
<accession>A0A3P7DXT1</accession>
<dbReference type="InterPro" id="IPR000719">
    <property type="entry name" value="Prot_kinase_dom"/>
</dbReference>
<dbReference type="PROSITE" id="PS50011">
    <property type="entry name" value="PROTEIN_KINASE_DOM"/>
    <property type="match status" value="1"/>
</dbReference>
<sequence length="503" mass="58897">MPSDMSILKLHEQRDNEAHILEVTVSAALKPKISSKKDSFSKRMIKKIRELVLRNSQQSEEPTKYVGKDNQATEQQLVANKNSKQLGKELTETSDVLRFAGDLFRKEVCLPKKYWNLWSQIKRQPKLQIDQSRFVGEFHNRDDKGDWRVIGMRPVRGNLVTVEYDVMRLYKENASFPETMAKENNNHVMKLCNSDNSKNHVLFMQQYKLLLLLKKRYQNYRQRKHFPGVFGCGAFNELCYKEKLSTSDMLPKLLIYFPYPNPRPYFLQEKIQPTLEEIFRMTQFGVLNIRTTRDVVIGCIKALRLLHQIGYVHRCVAPYNFAIRLEPFSKMILQNDLCEQICLIDLTFARRYKDMDKPPRRVTAFTGTYKYCSVSVHNHLEQFPKDDIISCLYMFCEFLQGYLPWKGLKNIKEIVVLKRELQMKPPVFMNNTGANKTIIDLGQLRGVFTLLEGIKPYRGLPYLMIYKMLDAIASQHRTVDEGPCELFGVSKYVFAFQKLFIIS</sequence>
<dbReference type="EMBL" id="UYWW01000365">
    <property type="protein sequence ID" value="VDM08269.1"/>
    <property type="molecule type" value="Genomic_DNA"/>
</dbReference>
<dbReference type="InParanoid" id="A0A3P7DXT1"/>
<dbReference type="Gene3D" id="1.10.510.10">
    <property type="entry name" value="Transferase(Phosphotransferase) domain 1"/>
    <property type="match status" value="1"/>
</dbReference>
<feature type="domain" description="Protein kinase" evidence="1">
    <location>
        <begin position="164"/>
        <end position="503"/>
    </location>
</feature>
<dbReference type="Proteomes" id="UP000270924">
    <property type="component" value="Unassembled WGS sequence"/>
</dbReference>
<protein>
    <recommendedName>
        <fullName evidence="1">Protein kinase domain-containing protein</fullName>
    </recommendedName>
</protein>
<gene>
    <name evidence="2" type="ORF">WBA_LOCUS1655</name>
</gene>
<proteinExistence type="predicted"/>
<dbReference type="Pfam" id="PF17667">
    <property type="entry name" value="Pkinase_fungal"/>
    <property type="match status" value="1"/>
</dbReference>
<name>A0A3P7DXT1_WUCBA</name>
<evidence type="ECO:0000313" key="2">
    <source>
        <dbReference type="EMBL" id="VDM08269.1"/>
    </source>
</evidence>
<dbReference type="InterPro" id="IPR040976">
    <property type="entry name" value="Pkinase_fungal"/>
</dbReference>
<dbReference type="InterPro" id="IPR011009">
    <property type="entry name" value="Kinase-like_dom_sf"/>
</dbReference>
<dbReference type="SUPFAM" id="SSF56112">
    <property type="entry name" value="Protein kinase-like (PK-like)"/>
    <property type="match status" value="1"/>
</dbReference>
<dbReference type="GO" id="GO:0004672">
    <property type="term" value="F:protein kinase activity"/>
    <property type="evidence" value="ECO:0007669"/>
    <property type="project" value="InterPro"/>
</dbReference>
<dbReference type="InterPro" id="IPR050235">
    <property type="entry name" value="CK1_Ser-Thr_kinase"/>
</dbReference>
<dbReference type="GO" id="GO:0005524">
    <property type="term" value="F:ATP binding"/>
    <property type="evidence" value="ECO:0007669"/>
    <property type="project" value="InterPro"/>
</dbReference>
<reference evidence="2 3" key="1">
    <citation type="submission" date="2018-11" db="EMBL/GenBank/DDBJ databases">
        <authorList>
            <consortium name="Pathogen Informatics"/>
        </authorList>
    </citation>
    <scope>NUCLEOTIDE SEQUENCE [LARGE SCALE GENOMIC DNA]</scope>
</reference>
<evidence type="ECO:0000313" key="3">
    <source>
        <dbReference type="Proteomes" id="UP000270924"/>
    </source>
</evidence>
<keyword evidence="3" id="KW-1185">Reference proteome</keyword>
<dbReference type="AlphaFoldDB" id="A0A3P7DXT1"/>
<dbReference type="PANTHER" id="PTHR11909">
    <property type="entry name" value="CASEIN KINASE-RELATED"/>
    <property type="match status" value="1"/>
</dbReference>
<evidence type="ECO:0000259" key="1">
    <source>
        <dbReference type="PROSITE" id="PS50011"/>
    </source>
</evidence>
<dbReference type="OrthoDB" id="5773790at2759"/>